<feature type="transmembrane region" description="Helical" evidence="1">
    <location>
        <begin position="468"/>
        <end position="490"/>
    </location>
</feature>
<dbReference type="InterPro" id="IPR001036">
    <property type="entry name" value="Acrflvin-R"/>
</dbReference>
<keyword evidence="1" id="KW-1133">Transmembrane helix</keyword>
<dbReference type="GO" id="GO:0005886">
    <property type="term" value="C:plasma membrane"/>
    <property type="evidence" value="ECO:0007669"/>
    <property type="project" value="TreeGrafter"/>
</dbReference>
<dbReference type="Gene3D" id="3.30.2090.10">
    <property type="entry name" value="Multidrug efflux transporter AcrB TolC docking domain, DN and DC subdomains"/>
    <property type="match status" value="2"/>
</dbReference>
<evidence type="ECO:0000313" key="3">
    <source>
        <dbReference type="Proteomes" id="UP000317369"/>
    </source>
</evidence>
<feature type="transmembrane region" description="Helical" evidence="1">
    <location>
        <begin position="12"/>
        <end position="34"/>
    </location>
</feature>
<dbReference type="SUPFAM" id="SSF82693">
    <property type="entry name" value="Multidrug efflux transporter AcrB pore domain, PN1, PN2, PC1 and PC2 subdomains"/>
    <property type="match status" value="2"/>
</dbReference>
<dbReference type="Proteomes" id="UP000317369">
    <property type="component" value="Chromosome"/>
</dbReference>
<feature type="transmembrane region" description="Helical" evidence="1">
    <location>
        <begin position="391"/>
        <end position="415"/>
    </location>
</feature>
<dbReference type="InterPro" id="IPR027463">
    <property type="entry name" value="AcrB_DN_DC_subdom"/>
</dbReference>
<dbReference type="GO" id="GO:0042910">
    <property type="term" value="F:xenobiotic transmembrane transporter activity"/>
    <property type="evidence" value="ECO:0007669"/>
    <property type="project" value="TreeGrafter"/>
</dbReference>
<dbReference type="Gene3D" id="3.30.70.1430">
    <property type="entry name" value="Multidrug efflux transporter AcrB pore domain"/>
    <property type="match status" value="2"/>
</dbReference>
<dbReference type="Pfam" id="PF00873">
    <property type="entry name" value="ACR_tran"/>
    <property type="match status" value="1"/>
</dbReference>
<dbReference type="KEGG" id="pcor:KS4_10380"/>
<protein>
    <submittedName>
        <fullName evidence="2">Multidrug resistance protein MdtC</fullName>
    </submittedName>
</protein>
<dbReference type="SUPFAM" id="SSF82714">
    <property type="entry name" value="Multidrug efflux transporter AcrB TolC docking domain, DN and DC subdomains"/>
    <property type="match status" value="2"/>
</dbReference>
<organism evidence="2 3">
    <name type="scientific">Poriferisphaera corsica</name>
    <dbReference type="NCBI Taxonomy" id="2528020"/>
    <lineage>
        <taxon>Bacteria</taxon>
        <taxon>Pseudomonadati</taxon>
        <taxon>Planctomycetota</taxon>
        <taxon>Phycisphaerae</taxon>
        <taxon>Phycisphaerales</taxon>
        <taxon>Phycisphaeraceae</taxon>
        <taxon>Poriferisphaera</taxon>
    </lineage>
</organism>
<dbReference type="OrthoDB" id="9757904at2"/>
<feature type="transmembrane region" description="Helical" evidence="1">
    <location>
        <begin position="365"/>
        <end position="385"/>
    </location>
</feature>
<reference evidence="2 3" key="1">
    <citation type="submission" date="2019-02" db="EMBL/GenBank/DDBJ databases">
        <title>Deep-cultivation of Planctomycetes and their phenomic and genomic characterization uncovers novel biology.</title>
        <authorList>
            <person name="Wiegand S."/>
            <person name="Jogler M."/>
            <person name="Boedeker C."/>
            <person name="Pinto D."/>
            <person name="Vollmers J."/>
            <person name="Rivas-Marin E."/>
            <person name="Kohn T."/>
            <person name="Peeters S.H."/>
            <person name="Heuer A."/>
            <person name="Rast P."/>
            <person name="Oberbeckmann S."/>
            <person name="Bunk B."/>
            <person name="Jeske O."/>
            <person name="Meyerdierks A."/>
            <person name="Storesund J.E."/>
            <person name="Kallscheuer N."/>
            <person name="Luecker S."/>
            <person name="Lage O.M."/>
            <person name="Pohl T."/>
            <person name="Merkel B.J."/>
            <person name="Hornburger P."/>
            <person name="Mueller R.-W."/>
            <person name="Bruemmer F."/>
            <person name="Labrenz M."/>
            <person name="Spormann A.M."/>
            <person name="Op den Camp H."/>
            <person name="Overmann J."/>
            <person name="Amann R."/>
            <person name="Jetten M.S.M."/>
            <person name="Mascher T."/>
            <person name="Medema M.H."/>
            <person name="Devos D.P."/>
            <person name="Kaster A.-K."/>
            <person name="Ovreas L."/>
            <person name="Rohde M."/>
            <person name="Galperin M.Y."/>
            <person name="Jogler C."/>
        </authorList>
    </citation>
    <scope>NUCLEOTIDE SEQUENCE [LARGE SCALE GENOMIC DNA]</scope>
    <source>
        <strain evidence="2 3">KS4</strain>
    </source>
</reference>
<dbReference type="Gene3D" id="3.30.70.1320">
    <property type="entry name" value="Multidrug efflux transporter AcrB pore domain like"/>
    <property type="match status" value="1"/>
</dbReference>
<dbReference type="PRINTS" id="PR00702">
    <property type="entry name" value="ACRIFLAVINRP"/>
</dbReference>
<feature type="transmembrane region" description="Helical" evidence="1">
    <location>
        <begin position="980"/>
        <end position="1001"/>
    </location>
</feature>
<feature type="transmembrane region" description="Helical" evidence="1">
    <location>
        <begin position="918"/>
        <end position="938"/>
    </location>
</feature>
<accession>A0A517YS01</accession>
<gene>
    <name evidence="2" type="primary">mdtC_1</name>
    <name evidence="2" type="ORF">KS4_10380</name>
</gene>
<dbReference type="PANTHER" id="PTHR32063:SF0">
    <property type="entry name" value="SWARMING MOTILITY PROTEIN SWRC"/>
    <property type="match status" value="1"/>
</dbReference>
<keyword evidence="3" id="KW-1185">Reference proteome</keyword>
<sequence length="1123" mass="122430">MDFIGFAIKNPVKVAVGVLLILLFGVLSLLSIPIQLTPDVDTPQITVTTSWVGRSPEEIEKEIIDRQEDKLKGVSNLRKMKALAQTGTSQVTLEFYVGTNIDVARNEVSDKLREVPDYPDGVDEPVISSTEQGGQDAIAWIVLTSEDPNFDVEGFYDTVDDRVKPLIERVEGVDELQIYGGREREVHVEINPILMAQRGVTFNSLINALRGENVNVSAGDFNEGRLDVRIRTIGQYETLENIRETIVSTDASGPVRVKDIGDAKLSLDKRRAFVHQRGMNALAMAVNKQSGANVVQVQNRLDNVIKDINENVLPTLAKGTSLKQVYNQTIYINDAVQMVQTNLVIGAILAGVVLLVFLRTVRPTMIVLLSIPISVIGTFVVMTMLGRSINVISLAGLAFAVGMVVDAAIVVLENIDRHLGMGKSTFAAAYDGTVEVWGAILASVLTTVAVFVPVIFMQEEAGQLFRDISIAICASVLLSLLVSITVIPVASARMLKMKKEIHESAFMHQLHTLFGIANIAAKFTKWYSDSLYWVVAKMPARFIMRIVIVSLFTLISVIGAYMLMPPSSYLPSGNNNFVFGILLNPPGYSIPFQEEMAKEIEDSVRPYWEAETYADLEGLPPFLDPFTGQPVENIPPVENFFDVAYPGGMIMGASSKDKNNVMPLANLITARMWQIPGSMGFGFQMPIFGDATSSSDSIDVEIISDDLEDLKKVGAAMEQAMRAEFGNFTPIQPDPRNYKLPGPEMQLSIKRVHAADMGIDVNSVGVAVQSLIDGAVIGDYRLEGDTVDLKLIRAPEVEITLDQIGGVPLAVPSFENPGQMDVVPLASVVDVKRTQAPQEIKRIERRRAVSLSVTMPPGLALETAIQKVDQMQQGILARMKGNGEIGSNVIVQIAGSADKLSAVRTSLLGDFSGSISDILISVISSRMFLALLVTYLLMAALFESFLYPAVIMFSVPLATIGGFIGLFIVHKIDPTQQLDVLTMLGFVILIGIVVNNAILIVHQSLNFMKGIGESTADKVEQLDPYNAIRESVRTRMRPIFMTTATSVFGMLPLVIAGGAGSELYKGLGSVVVGGLVVATLFTLIVVPILFSLIVDMKAYFYKVFGWQMAETMDADKAEHLLEA</sequence>
<name>A0A517YS01_9BACT</name>
<evidence type="ECO:0000256" key="1">
    <source>
        <dbReference type="SAM" id="Phobius"/>
    </source>
</evidence>
<keyword evidence="1" id="KW-0812">Transmembrane</keyword>
<feature type="transmembrane region" description="Helical" evidence="1">
    <location>
        <begin position="1039"/>
        <end position="1059"/>
    </location>
</feature>
<dbReference type="RefSeq" id="WP_145075423.1">
    <property type="nucleotide sequence ID" value="NZ_CP036425.1"/>
</dbReference>
<evidence type="ECO:0000313" key="2">
    <source>
        <dbReference type="EMBL" id="QDU32999.1"/>
    </source>
</evidence>
<dbReference type="Gene3D" id="3.30.70.1440">
    <property type="entry name" value="Multidrug efflux transporter AcrB pore domain"/>
    <property type="match status" value="1"/>
</dbReference>
<feature type="transmembrane region" description="Helical" evidence="1">
    <location>
        <begin position="945"/>
        <end position="968"/>
    </location>
</feature>
<dbReference type="PANTHER" id="PTHR32063">
    <property type="match status" value="1"/>
</dbReference>
<feature type="transmembrane region" description="Helical" evidence="1">
    <location>
        <begin position="1071"/>
        <end position="1094"/>
    </location>
</feature>
<dbReference type="EMBL" id="CP036425">
    <property type="protein sequence ID" value="QDU32999.1"/>
    <property type="molecule type" value="Genomic_DNA"/>
</dbReference>
<dbReference type="AlphaFoldDB" id="A0A517YS01"/>
<proteinExistence type="predicted"/>
<feature type="transmembrane region" description="Helical" evidence="1">
    <location>
        <begin position="436"/>
        <end position="456"/>
    </location>
</feature>
<feature type="transmembrane region" description="Helical" evidence="1">
    <location>
        <begin position="338"/>
        <end position="358"/>
    </location>
</feature>
<feature type="transmembrane region" description="Helical" evidence="1">
    <location>
        <begin position="542"/>
        <end position="564"/>
    </location>
</feature>
<dbReference type="Gene3D" id="1.20.1640.10">
    <property type="entry name" value="Multidrug efflux transporter AcrB transmembrane domain"/>
    <property type="match status" value="2"/>
</dbReference>
<keyword evidence="1" id="KW-0472">Membrane</keyword>
<dbReference type="SUPFAM" id="SSF82866">
    <property type="entry name" value="Multidrug efflux transporter AcrB transmembrane domain"/>
    <property type="match status" value="2"/>
</dbReference>